<dbReference type="EMBL" id="JACEGA010000001">
    <property type="protein sequence ID" value="MBB2184629.1"/>
    <property type="molecule type" value="Genomic_DNA"/>
</dbReference>
<dbReference type="Proteomes" id="UP000574276">
    <property type="component" value="Unassembled WGS sequence"/>
</dbReference>
<proteinExistence type="predicted"/>
<comment type="caution">
    <text evidence="2">The sequence shown here is derived from an EMBL/GenBank/DDBJ whole genome shotgun (WGS) entry which is preliminary data.</text>
</comment>
<evidence type="ECO:0000259" key="1">
    <source>
        <dbReference type="Pfam" id="PF06527"/>
    </source>
</evidence>
<dbReference type="AlphaFoldDB" id="A0A839K6C9"/>
<accession>A0A839K6C9</accession>
<reference evidence="2 3" key="1">
    <citation type="submission" date="2020-07" db="EMBL/GenBank/DDBJ databases">
        <title>Characterization and genome sequencing of isolate MD1, a novel member within the family Lachnospiraceae.</title>
        <authorList>
            <person name="Rettenmaier R."/>
            <person name="Di Bello L."/>
            <person name="Zinser C."/>
            <person name="Scheitz K."/>
            <person name="Liebl W."/>
            <person name="Zverlov V."/>
        </authorList>
    </citation>
    <scope>NUCLEOTIDE SEQUENCE [LARGE SCALE GENOMIC DNA]</scope>
    <source>
        <strain evidence="2 3">MD1</strain>
    </source>
</reference>
<protein>
    <submittedName>
        <fullName evidence="2">TniQ family protein</fullName>
    </submittedName>
</protein>
<dbReference type="InterPro" id="IPR009492">
    <property type="entry name" value="TniQ"/>
</dbReference>
<evidence type="ECO:0000313" key="2">
    <source>
        <dbReference type="EMBL" id="MBB2184629.1"/>
    </source>
</evidence>
<gene>
    <name evidence="2" type="ORF">H0486_17295</name>
</gene>
<feature type="domain" description="TniQ" evidence="1">
    <location>
        <begin position="10"/>
        <end position="101"/>
    </location>
</feature>
<organism evidence="2 3">
    <name type="scientific">Variimorphobacter saccharofermentans</name>
    <dbReference type="NCBI Taxonomy" id="2755051"/>
    <lineage>
        <taxon>Bacteria</taxon>
        <taxon>Bacillati</taxon>
        <taxon>Bacillota</taxon>
        <taxon>Clostridia</taxon>
        <taxon>Lachnospirales</taxon>
        <taxon>Lachnospiraceae</taxon>
        <taxon>Variimorphobacter</taxon>
    </lineage>
</organism>
<evidence type="ECO:0000313" key="3">
    <source>
        <dbReference type="Proteomes" id="UP000574276"/>
    </source>
</evidence>
<dbReference type="Pfam" id="PF06527">
    <property type="entry name" value="TniQ"/>
    <property type="match status" value="1"/>
</dbReference>
<name>A0A839K6C9_9FIRM</name>
<sequence>MPDYQYTSDYFVHKHTLFPYIASFLPEDRAREISALMKDGQVSLIYNKSGLISSCSINQNRQFRYCPECMKEDIQNFGEMYWHRLHQITEVLICPKHKVPLQNSRVLMRGAYRQSFIAADEENCISNEAIGFSPDAIEKLFMIAEDVQQVLTREFTYQNIDKHNLSHTIAIISSPTGILNAEIFFG</sequence>
<keyword evidence="3" id="KW-1185">Reference proteome</keyword>